<evidence type="ECO:0000259" key="8">
    <source>
        <dbReference type="PROSITE" id="PS50112"/>
    </source>
</evidence>
<dbReference type="SUPFAM" id="SSF55785">
    <property type="entry name" value="PYP-like sensor domain (PAS domain)"/>
    <property type="match status" value="1"/>
</dbReference>
<dbReference type="InterPro" id="IPR004358">
    <property type="entry name" value="Sig_transdc_His_kin-like_C"/>
</dbReference>
<feature type="domain" description="PAS" evidence="8">
    <location>
        <begin position="117"/>
        <end position="189"/>
    </location>
</feature>
<dbReference type="Gene3D" id="3.30.565.10">
    <property type="entry name" value="Histidine kinase-like ATPase, C-terminal domain"/>
    <property type="match status" value="1"/>
</dbReference>
<sequence>MAGGDNEQNLLNISTNLLFELNTSGRILYANRKAEQTWQISARKSLRLIDYLDALSVNVIDNALNRVITGNAPCNFILTDRGRLYAAALYPPSSGRLLLCLEDISDRHNLSVKLQKTARRLDFAEKTANLGYWEINTRTRKIYWSAEMYRIFGLPESRLSPRRNLIREQMLPEDIPLYKAKLRELLVRGRNVDGVLRLRRLDGRLIHCSFRAGLIYENHQRLIAGTFQDITAMIETQKELQHAKQQAEELSNAKSYFLAQASHDLRQPMQALKIFIATLLEEKLTSHQHHLAQKIEDSAENLNTLLDNLLDISKIESGGVDYRPVVFDIGLLVGGLAREYRELAKDKDIYFRCVPLHQYVNSDPVLIERVIRNLLNNAFKYTKDKILLGVRRCGKDVCLIVMDNGCGIAPEDIKNIFKDFYQSRQQFCRKKQGAGLGLGIVSRIAGLLKTEVEVKSKLGQGSCFSFKIPQNKTPH</sequence>
<dbReference type="PROSITE" id="PS50109">
    <property type="entry name" value="HIS_KIN"/>
    <property type="match status" value="1"/>
</dbReference>
<evidence type="ECO:0000256" key="4">
    <source>
        <dbReference type="ARBA" id="ARBA00022679"/>
    </source>
</evidence>
<dbReference type="InterPro" id="IPR013655">
    <property type="entry name" value="PAS_fold_3"/>
</dbReference>
<dbReference type="Gene3D" id="1.10.287.130">
    <property type="match status" value="1"/>
</dbReference>
<organism evidence="9 10">
    <name type="scientific">Candidatus Scatocola faecipullorum</name>
    <dbReference type="NCBI Taxonomy" id="2840917"/>
    <lineage>
        <taxon>Bacteria</taxon>
        <taxon>Pseudomonadati</taxon>
        <taxon>Pseudomonadota</taxon>
        <taxon>Alphaproteobacteria</taxon>
        <taxon>Rhodospirillales</taxon>
        <taxon>Rhodospirillaceae</taxon>
        <taxon>Rhodospirillaceae incertae sedis</taxon>
        <taxon>Candidatus Scatocola</taxon>
    </lineage>
</organism>
<dbReference type="InterPro" id="IPR050736">
    <property type="entry name" value="Sensor_HK_Regulatory"/>
</dbReference>
<dbReference type="SMART" id="SM00387">
    <property type="entry name" value="HATPase_c"/>
    <property type="match status" value="1"/>
</dbReference>
<dbReference type="PANTHER" id="PTHR43711">
    <property type="entry name" value="TWO-COMPONENT HISTIDINE KINASE"/>
    <property type="match status" value="1"/>
</dbReference>
<dbReference type="InterPro" id="IPR000014">
    <property type="entry name" value="PAS"/>
</dbReference>
<reference evidence="9" key="2">
    <citation type="journal article" date="2021" name="PeerJ">
        <title>Extensive microbial diversity within the chicken gut microbiome revealed by metagenomics and culture.</title>
        <authorList>
            <person name="Gilroy R."/>
            <person name="Ravi A."/>
            <person name="Getino M."/>
            <person name="Pursley I."/>
            <person name="Horton D.L."/>
            <person name="Alikhan N.F."/>
            <person name="Baker D."/>
            <person name="Gharbi K."/>
            <person name="Hall N."/>
            <person name="Watson M."/>
            <person name="Adriaenssens E.M."/>
            <person name="Foster-Nyarko E."/>
            <person name="Jarju S."/>
            <person name="Secka A."/>
            <person name="Antonio M."/>
            <person name="Oren A."/>
            <person name="Chaudhuri R.R."/>
            <person name="La Ragione R."/>
            <person name="Hildebrand F."/>
            <person name="Pallen M.J."/>
        </authorList>
    </citation>
    <scope>NUCLEOTIDE SEQUENCE</scope>
    <source>
        <strain evidence="9">ChiW3-316</strain>
    </source>
</reference>
<evidence type="ECO:0000256" key="5">
    <source>
        <dbReference type="ARBA" id="ARBA00022777"/>
    </source>
</evidence>
<comment type="caution">
    <text evidence="9">The sequence shown here is derived from an EMBL/GenBank/DDBJ whole genome shotgun (WGS) entry which is preliminary data.</text>
</comment>
<evidence type="ECO:0000256" key="1">
    <source>
        <dbReference type="ARBA" id="ARBA00000085"/>
    </source>
</evidence>
<comment type="catalytic activity">
    <reaction evidence="1">
        <text>ATP + protein L-histidine = ADP + protein N-phospho-L-histidine.</text>
        <dbReference type="EC" id="2.7.13.3"/>
    </reaction>
</comment>
<dbReference type="Pfam" id="PF08447">
    <property type="entry name" value="PAS_3"/>
    <property type="match status" value="1"/>
</dbReference>
<feature type="domain" description="Histidine kinase" evidence="7">
    <location>
        <begin position="260"/>
        <end position="472"/>
    </location>
</feature>
<keyword evidence="5 9" id="KW-0418">Kinase</keyword>
<keyword evidence="6" id="KW-0902">Two-component regulatory system</keyword>
<dbReference type="Pfam" id="PF02518">
    <property type="entry name" value="HATPase_c"/>
    <property type="match status" value="1"/>
</dbReference>
<dbReference type="InterPro" id="IPR003661">
    <property type="entry name" value="HisK_dim/P_dom"/>
</dbReference>
<evidence type="ECO:0000256" key="2">
    <source>
        <dbReference type="ARBA" id="ARBA00012438"/>
    </source>
</evidence>
<name>A0A9D1M2S8_9PROT</name>
<evidence type="ECO:0000256" key="3">
    <source>
        <dbReference type="ARBA" id="ARBA00022553"/>
    </source>
</evidence>
<evidence type="ECO:0000313" key="9">
    <source>
        <dbReference type="EMBL" id="HIU52619.1"/>
    </source>
</evidence>
<dbReference type="Gene3D" id="3.30.450.20">
    <property type="entry name" value="PAS domain"/>
    <property type="match status" value="1"/>
</dbReference>
<dbReference type="CDD" id="cd00082">
    <property type="entry name" value="HisKA"/>
    <property type="match status" value="1"/>
</dbReference>
<dbReference type="SMART" id="SM00091">
    <property type="entry name" value="PAS"/>
    <property type="match status" value="2"/>
</dbReference>
<dbReference type="PRINTS" id="PR00344">
    <property type="entry name" value="BCTRLSENSOR"/>
</dbReference>
<dbReference type="InterPro" id="IPR036097">
    <property type="entry name" value="HisK_dim/P_sf"/>
</dbReference>
<dbReference type="EC" id="2.7.13.3" evidence="2"/>
<proteinExistence type="predicted"/>
<dbReference type="SUPFAM" id="SSF47384">
    <property type="entry name" value="Homodimeric domain of signal transducing histidine kinase"/>
    <property type="match status" value="1"/>
</dbReference>
<dbReference type="InterPro" id="IPR005467">
    <property type="entry name" value="His_kinase_dom"/>
</dbReference>
<evidence type="ECO:0000259" key="7">
    <source>
        <dbReference type="PROSITE" id="PS50109"/>
    </source>
</evidence>
<dbReference type="Proteomes" id="UP000824107">
    <property type="component" value="Unassembled WGS sequence"/>
</dbReference>
<dbReference type="PANTHER" id="PTHR43711:SF1">
    <property type="entry name" value="HISTIDINE KINASE 1"/>
    <property type="match status" value="1"/>
</dbReference>
<dbReference type="SMART" id="SM00388">
    <property type="entry name" value="HisKA"/>
    <property type="match status" value="1"/>
</dbReference>
<protein>
    <recommendedName>
        <fullName evidence="2">histidine kinase</fullName>
        <ecNumber evidence="2">2.7.13.3</ecNumber>
    </recommendedName>
</protein>
<dbReference type="InterPro" id="IPR036890">
    <property type="entry name" value="HATPase_C_sf"/>
</dbReference>
<dbReference type="EMBL" id="DVNC01000010">
    <property type="protein sequence ID" value="HIU52619.1"/>
    <property type="molecule type" value="Genomic_DNA"/>
</dbReference>
<dbReference type="InterPro" id="IPR035965">
    <property type="entry name" value="PAS-like_dom_sf"/>
</dbReference>
<keyword evidence="3" id="KW-0597">Phosphoprotein</keyword>
<dbReference type="AlphaFoldDB" id="A0A9D1M2S8"/>
<dbReference type="Pfam" id="PF00512">
    <property type="entry name" value="HisKA"/>
    <property type="match status" value="1"/>
</dbReference>
<gene>
    <name evidence="9" type="ORF">IAD20_00895</name>
</gene>
<dbReference type="PROSITE" id="PS50112">
    <property type="entry name" value="PAS"/>
    <property type="match status" value="1"/>
</dbReference>
<reference evidence="9" key="1">
    <citation type="submission" date="2020-10" db="EMBL/GenBank/DDBJ databases">
        <authorList>
            <person name="Gilroy R."/>
        </authorList>
    </citation>
    <scope>NUCLEOTIDE SEQUENCE</scope>
    <source>
        <strain evidence="9">ChiW3-316</strain>
    </source>
</reference>
<accession>A0A9D1M2S8</accession>
<dbReference type="InterPro" id="IPR003594">
    <property type="entry name" value="HATPase_dom"/>
</dbReference>
<keyword evidence="4" id="KW-0808">Transferase</keyword>
<evidence type="ECO:0000256" key="6">
    <source>
        <dbReference type="ARBA" id="ARBA00023012"/>
    </source>
</evidence>
<evidence type="ECO:0000313" key="10">
    <source>
        <dbReference type="Proteomes" id="UP000824107"/>
    </source>
</evidence>
<dbReference type="NCBIfam" id="TIGR00229">
    <property type="entry name" value="sensory_box"/>
    <property type="match status" value="1"/>
</dbReference>
<dbReference type="SUPFAM" id="SSF55874">
    <property type="entry name" value="ATPase domain of HSP90 chaperone/DNA topoisomerase II/histidine kinase"/>
    <property type="match status" value="1"/>
</dbReference>
<dbReference type="GO" id="GO:0000155">
    <property type="term" value="F:phosphorelay sensor kinase activity"/>
    <property type="evidence" value="ECO:0007669"/>
    <property type="project" value="InterPro"/>
</dbReference>